<evidence type="ECO:0000313" key="3">
    <source>
        <dbReference type="Proteomes" id="UP000002280"/>
    </source>
</evidence>
<accession>K7E3E5</accession>
<dbReference type="Proteomes" id="UP000002280">
    <property type="component" value="Chromosome 7"/>
</dbReference>
<gene>
    <name evidence="2" type="primary">LOC103101986</name>
</gene>
<evidence type="ECO:0000256" key="1">
    <source>
        <dbReference type="SAM" id="MobiDB-lite"/>
    </source>
</evidence>
<keyword evidence="3" id="KW-1185">Reference proteome</keyword>
<dbReference type="OrthoDB" id="9526609at2759"/>
<dbReference type="HOGENOM" id="CLU_519673_0_0_1"/>
<dbReference type="GeneID" id="103101986"/>
<organism evidence="2 3">
    <name type="scientific">Monodelphis domestica</name>
    <name type="common">Gray short-tailed opossum</name>
    <dbReference type="NCBI Taxonomy" id="13616"/>
    <lineage>
        <taxon>Eukaryota</taxon>
        <taxon>Metazoa</taxon>
        <taxon>Chordata</taxon>
        <taxon>Craniata</taxon>
        <taxon>Vertebrata</taxon>
        <taxon>Euteleostomi</taxon>
        <taxon>Mammalia</taxon>
        <taxon>Metatheria</taxon>
        <taxon>Didelphimorphia</taxon>
        <taxon>Didelphidae</taxon>
        <taxon>Monodelphis</taxon>
    </lineage>
</organism>
<reference evidence="2" key="2">
    <citation type="submission" date="2025-08" db="UniProtKB">
        <authorList>
            <consortium name="Ensembl"/>
        </authorList>
    </citation>
    <scope>IDENTIFICATION</scope>
</reference>
<dbReference type="PANTHER" id="PTHR35825">
    <property type="entry name" value="CASEIN KINASE II SUBUNIT ALPHA PRIME-INTERACTING PROTEIN"/>
    <property type="match status" value="1"/>
</dbReference>
<dbReference type="PANTHER" id="PTHR35825:SF2">
    <property type="entry name" value="CASEIN KINASE II SUBUNIT ALPHA'-INTERACTING PROTEIN"/>
    <property type="match status" value="1"/>
</dbReference>
<feature type="compositionally biased region" description="Polar residues" evidence="1">
    <location>
        <begin position="241"/>
        <end position="274"/>
    </location>
</feature>
<dbReference type="GeneTree" id="ENSGT00940000166717"/>
<name>K7E3E5_MONDO</name>
<sequence>MDKREKHTDKLPQNIQGRRSSCLPFNSLHISKFGESKLPSGSPKVLNRPLKRPLDFNVSSVNKLNNKNQPSELSRPQKNFFYQSKMVLLPCPPHWIASLSNQNMQPKSKLKTTDLGLKSRPELLPSSSPWTTTVHSGRWTLTSSIINPYHRGMAKLLTNTNIQTTVGHVSCSDHQPSILPLFNFDNQSKFAPLSSPDHQATIVPLPYLKNQEKATRPPPSKIWAGNTTPYVSLPNLMNPASATRISPPKSFSGNRAPISSSDGKGRASISQLSQTEHHGKTPFCLRNQINILLGPNHLSKTSQNSDHKTEHQPKREHLPTSPIYPCHKPVFLPCSFNWARSKAEVLSSLVKKVKKITALPSSTPDRLVSATTASSPCLENQSKAVYISSPSRLGIQTESKPNIKVAVTPLPSPHTYPLCQDTLPLVPDNRAQSVEKTKHPLNPEHNNKFPKCQWTPNLLNLRYLKEALLGSNHSIQMEESKESTSDLVYLKPYTIEGGSISFKTIKNIINSIPQEKIKSDLHKQILLRRMKGCPKSHPGPRVSSSYTLCLICASWIPSGCTHVKGKKDPCRATLVAIPTPIPGSEMEMGIKLIFQIPQQKTSYSEDQNK</sequence>
<feature type="compositionally biased region" description="Basic and acidic residues" evidence="1">
    <location>
        <begin position="1"/>
        <end position="10"/>
    </location>
</feature>
<evidence type="ECO:0000313" key="2">
    <source>
        <dbReference type="Ensembl" id="ENSMODP00000040297.2"/>
    </source>
</evidence>
<protein>
    <submittedName>
        <fullName evidence="2">Uncharacterized LOC103101986</fullName>
    </submittedName>
</protein>
<reference evidence="2 3" key="1">
    <citation type="journal article" date="2007" name="Nature">
        <title>Genome of the marsupial Monodelphis domestica reveals innovation in non-coding sequences.</title>
        <authorList>
            <person name="Mikkelsen T.S."/>
            <person name="Wakefield M.J."/>
            <person name="Aken B."/>
            <person name="Amemiya C.T."/>
            <person name="Chang J.L."/>
            <person name="Duke S."/>
            <person name="Garber M."/>
            <person name="Gentles A.J."/>
            <person name="Goodstadt L."/>
            <person name="Heger A."/>
            <person name="Jurka J."/>
            <person name="Kamal M."/>
            <person name="Mauceli E."/>
            <person name="Searle S.M."/>
            <person name="Sharpe T."/>
            <person name="Baker M.L."/>
            <person name="Batzer M.A."/>
            <person name="Benos P.V."/>
            <person name="Belov K."/>
            <person name="Clamp M."/>
            <person name="Cook A."/>
            <person name="Cuff J."/>
            <person name="Das R."/>
            <person name="Davidow L."/>
            <person name="Deakin J.E."/>
            <person name="Fazzari M.J."/>
            <person name="Glass J.L."/>
            <person name="Grabherr M."/>
            <person name="Greally J.M."/>
            <person name="Gu W."/>
            <person name="Hore T.A."/>
            <person name="Huttley G.A."/>
            <person name="Kleber M."/>
            <person name="Jirtle R.L."/>
            <person name="Koina E."/>
            <person name="Lee J.T."/>
            <person name="Mahony S."/>
            <person name="Marra M.A."/>
            <person name="Miller R.D."/>
            <person name="Nicholls R.D."/>
            <person name="Oda M."/>
            <person name="Papenfuss A.T."/>
            <person name="Parra Z.E."/>
            <person name="Pollock D.D."/>
            <person name="Ray D.A."/>
            <person name="Schein J.E."/>
            <person name="Speed T.P."/>
            <person name="Thompson K."/>
            <person name="VandeBerg J.L."/>
            <person name="Wade C.M."/>
            <person name="Walker J.A."/>
            <person name="Waters P.D."/>
            <person name="Webber C."/>
            <person name="Weidman J.R."/>
            <person name="Xie X."/>
            <person name="Zody M.C."/>
            <person name="Baldwin J."/>
            <person name="Abdouelleil A."/>
            <person name="Abdulkadir J."/>
            <person name="Abebe A."/>
            <person name="Abera B."/>
            <person name="Abreu J."/>
            <person name="Acer S.C."/>
            <person name="Aftuck L."/>
            <person name="Alexander A."/>
            <person name="An P."/>
            <person name="Anderson E."/>
            <person name="Anderson S."/>
            <person name="Arachi H."/>
            <person name="Azer M."/>
            <person name="Bachantsang P."/>
            <person name="Barry A."/>
            <person name="Bayul T."/>
            <person name="Berlin A."/>
            <person name="Bessette D."/>
            <person name="Bloom T."/>
            <person name="Bloom T."/>
            <person name="Boguslavskiy L."/>
            <person name="Bonnet C."/>
            <person name="Boukhgalter B."/>
            <person name="Bourzgui I."/>
            <person name="Brown A."/>
            <person name="Cahill P."/>
            <person name="Channer S."/>
            <person name="Cheshatsang Y."/>
            <person name="Chuda L."/>
            <person name="Citroen M."/>
            <person name="Collymore A."/>
            <person name="Cooke P."/>
            <person name="Costello M."/>
            <person name="D'Aco K."/>
            <person name="Daza R."/>
            <person name="De Haan G."/>
            <person name="DeGray S."/>
            <person name="DeMaso C."/>
            <person name="Dhargay N."/>
            <person name="Dooley K."/>
            <person name="Dooley E."/>
            <person name="Doricent M."/>
            <person name="Dorje P."/>
            <person name="Dorjee K."/>
            <person name="Dupes A."/>
            <person name="Elong R."/>
            <person name="Falk J."/>
            <person name="Farina A."/>
            <person name="Faro S."/>
            <person name="Ferguson D."/>
            <person name="Fisher S."/>
            <person name="Foley C.D."/>
            <person name="Franke A."/>
            <person name="Friedrich D."/>
            <person name="Gadbois L."/>
            <person name="Gearin G."/>
            <person name="Gearin C.R."/>
            <person name="Giannoukos G."/>
            <person name="Goode T."/>
            <person name="Graham J."/>
            <person name="Grandbois E."/>
            <person name="Grewal S."/>
            <person name="Gyaltsen K."/>
            <person name="Hafez N."/>
            <person name="Hagos B."/>
            <person name="Hall J."/>
            <person name="Henson C."/>
            <person name="Hollinger A."/>
            <person name="Honan T."/>
            <person name="Huard M.D."/>
            <person name="Hughes L."/>
            <person name="Hurhula B."/>
            <person name="Husby M.E."/>
            <person name="Kamat A."/>
            <person name="Kanga B."/>
            <person name="Kashin S."/>
            <person name="Khazanovich D."/>
            <person name="Kisner P."/>
            <person name="Lance K."/>
            <person name="Lara M."/>
            <person name="Lee W."/>
            <person name="Lennon N."/>
            <person name="Letendre F."/>
            <person name="LeVine R."/>
            <person name="Lipovsky A."/>
            <person name="Liu X."/>
            <person name="Liu J."/>
            <person name="Liu S."/>
            <person name="Lokyitsang T."/>
            <person name="Lokyitsang Y."/>
            <person name="Lubonja R."/>
            <person name="Lui A."/>
            <person name="MacDonald P."/>
            <person name="Magnisalis V."/>
            <person name="Maru K."/>
            <person name="Matthews C."/>
            <person name="McCusker W."/>
            <person name="McDonough S."/>
            <person name="Mehta T."/>
            <person name="Meldrim J."/>
            <person name="Meneus L."/>
            <person name="Mihai O."/>
            <person name="Mihalev A."/>
            <person name="Mihova T."/>
            <person name="Mittelman R."/>
            <person name="Mlenga V."/>
            <person name="Montmayeur A."/>
            <person name="Mulrain L."/>
            <person name="Navidi A."/>
            <person name="Naylor J."/>
            <person name="Negash T."/>
            <person name="Nguyen T."/>
            <person name="Nguyen N."/>
            <person name="Nicol R."/>
            <person name="Norbu C."/>
            <person name="Norbu N."/>
            <person name="Novod N."/>
            <person name="O'Neill B."/>
            <person name="Osman S."/>
            <person name="Markiewicz E."/>
            <person name="Oyono O.L."/>
            <person name="Patti C."/>
            <person name="Phunkhang P."/>
            <person name="Pierre F."/>
            <person name="Priest M."/>
            <person name="Raghuraman S."/>
            <person name="Rege F."/>
            <person name="Reyes R."/>
            <person name="Rise C."/>
            <person name="Rogov P."/>
            <person name="Ross K."/>
            <person name="Ryan E."/>
            <person name="Settipalli S."/>
            <person name="Shea T."/>
            <person name="Sherpa N."/>
            <person name="Shi L."/>
            <person name="Shih D."/>
            <person name="Sparrow T."/>
            <person name="Spaulding J."/>
            <person name="Stalker J."/>
            <person name="Stange-Thomann N."/>
            <person name="Stavropoulos S."/>
            <person name="Stone C."/>
            <person name="Strader C."/>
            <person name="Tesfaye S."/>
            <person name="Thomson T."/>
            <person name="Thoulutsang Y."/>
            <person name="Thoulutsang D."/>
            <person name="Topham K."/>
            <person name="Topping I."/>
            <person name="Tsamla T."/>
            <person name="Vassiliev H."/>
            <person name="Vo A."/>
            <person name="Wangchuk T."/>
            <person name="Wangdi T."/>
            <person name="Weiand M."/>
            <person name="Wilkinson J."/>
            <person name="Wilson A."/>
            <person name="Yadav S."/>
            <person name="Young G."/>
            <person name="Yu Q."/>
            <person name="Zembek L."/>
            <person name="Zhong D."/>
            <person name="Zimmer A."/>
            <person name="Zwirko Z."/>
            <person name="Jaffe D.B."/>
            <person name="Alvarez P."/>
            <person name="Brockman W."/>
            <person name="Butler J."/>
            <person name="Chin C."/>
            <person name="Gnerre S."/>
            <person name="MacCallum I."/>
            <person name="Graves J.A."/>
            <person name="Ponting C.P."/>
            <person name="Breen M."/>
            <person name="Samollow P.B."/>
            <person name="Lander E.S."/>
            <person name="Lindblad-Toh K."/>
        </authorList>
    </citation>
    <scope>NUCLEOTIDE SEQUENCE [LARGE SCALE GENOMIC DNA]</scope>
</reference>
<dbReference type="InterPro" id="IPR038954">
    <property type="entry name" value="CSNKA2IP"/>
</dbReference>
<feature type="region of interest" description="Disordered" evidence="1">
    <location>
        <begin position="241"/>
        <end position="280"/>
    </location>
</feature>
<dbReference type="Ensembl" id="ENSMODT00000043401.2">
    <property type="protein sequence ID" value="ENSMODP00000040297.2"/>
    <property type="gene ID" value="ENSMODG00000029695.2"/>
</dbReference>
<reference evidence="2" key="3">
    <citation type="submission" date="2025-09" db="UniProtKB">
        <authorList>
            <consortium name="Ensembl"/>
        </authorList>
    </citation>
    <scope>IDENTIFICATION</scope>
</reference>
<feature type="region of interest" description="Disordered" evidence="1">
    <location>
        <begin position="296"/>
        <end position="320"/>
    </location>
</feature>
<dbReference type="Bgee" id="ENSMODG00000029695">
    <property type="expression patterns" value="Expressed in spermatid and 2 other cell types or tissues"/>
</dbReference>
<feature type="region of interest" description="Disordered" evidence="1">
    <location>
        <begin position="1"/>
        <end position="21"/>
    </location>
</feature>
<feature type="compositionally biased region" description="Basic and acidic residues" evidence="1">
    <location>
        <begin position="305"/>
        <end position="318"/>
    </location>
</feature>
<dbReference type="RefSeq" id="XP_016280223.1">
    <property type="nucleotide sequence ID" value="XM_016424737.2"/>
</dbReference>
<dbReference type="InParanoid" id="K7E3E5"/>
<dbReference type="KEGG" id="mdo:103101986"/>
<dbReference type="AlphaFoldDB" id="K7E3E5"/>
<proteinExistence type="predicted"/>